<feature type="region of interest" description="Disordered" evidence="3">
    <location>
        <begin position="1"/>
        <end position="24"/>
    </location>
</feature>
<keyword evidence="2 4" id="KW-0808">Transferase</keyword>
<gene>
    <name evidence="4" type="ORF">FP2506_10256</name>
</gene>
<protein>
    <submittedName>
        <fullName evidence="4">Putative N-acetyl-mannosamine transferase</fullName>
    </submittedName>
</protein>
<evidence type="ECO:0000256" key="2">
    <source>
        <dbReference type="ARBA" id="ARBA00022679"/>
    </source>
</evidence>
<name>Q0G545_9HYPH</name>
<evidence type="ECO:0000313" key="4">
    <source>
        <dbReference type="EMBL" id="EAU43219.1"/>
    </source>
</evidence>
<dbReference type="RefSeq" id="WP_007067193.1">
    <property type="nucleotide sequence ID" value="NZ_DS022272.1"/>
</dbReference>
<sequence>MMRSSYEDIQAGGGPARQAPVERSTDQMTLAGVAVENAAGDEIMERLCEAHRTGKFLRLAFLNAHCVNVARRDKVYRRALEQCVVLPDGLGIDLGAQLLHGRMFVENLNGTDFVPRFFKRAMMPLKVGLVGGVPGVAEKAAEALGALAPRHKFIAVSDGYFGEAGRADLLTRLEVKRFDVVLVAMGVPAQERFMTEHLDARHGGILVGVGALFDFLAGNVPRAPLAIRRLRLEWIWRLTLEPSRLWRRYILGNPIFLADILHERLARRAAH</sequence>
<dbReference type="STRING" id="217511.GCA_001463845_00807"/>
<dbReference type="GO" id="GO:0016758">
    <property type="term" value="F:hexosyltransferase activity"/>
    <property type="evidence" value="ECO:0007669"/>
    <property type="project" value="TreeGrafter"/>
</dbReference>
<reference evidence="4 5" key="1">
    <citation type="journal article" date="2010" name="J. Bacteriol.">
        <title>Genome sequence of Fulvimarina pelagi HTCC2506T, a Mn(II)-oxidizing alphaproteobacterium possessing an aerobic anoxygenic photosynthetic gene cluster and Xanthorhodopsin.</title>
        <authorList>
            <person name="Kang I."/>
            <person name="Oh H.M."/>
            <person name="Lim S.I."/>
            <person name="Ferriera S."/>
            <person name="Giovannoni S.J."/>
            <person name="Cho J.C."/>
        </authorList>
    </citation>
    <scope>NUCLEOTIDE SEQUENCE [LARGE SCALE GENOMIC DNA]</scope>
    <source>
        <strain evidence="4 5">HTCC2506</strain>
    </source>
</reference>
<dbReference type="NCBIfam" id="TIGR00696">
    <property type="entry name" value="wecG_tagA_cpsF"/>
    <property type="match status" value="1"/>
</dbReference>
<dbReference type="AlphaFoldDB" id="Q0G545"/>
<proteinExistence type="predicted"/>
<keyword evidence="1" id="KW-0328">Glycosyltransferase</keyword>
<accession>Q0G545</accession>
<dbReference type="InterPro" id="IPR004629">
    <property type="entry name" value="WecG_TagA_CpsF"/>
</dbReference>
<dbReference type="PANTHER" id="PTHR34136">
    <property type="match status" value="1"/>
</dbReference>
<evidence type="ECO:0000313" key="5">
    <source>
        <dbReference type="Proteomes" id="UP000004310"/>
    </source>
</evidence>
<evidence type="ECO:0000256" key="1">
    <source>
        <dbReference type="ARBA" id="ARBA00022676"/>
    </source>
</evidence>
<dbReference type="PANTHER" id="PTHR34136:SF1">
    <property type="entry name" value="UDP-N-ACETYL-D-MANNOSAMINURONIC ACID TRANSFERASE"/>
    <property type="match status" value="1"/>
</dbReference>
<dbReference type="CDD" id="cd06533">
    <property type="entry name" value="Glyco_transf_WecG_TagA"/>
    <property type="match status" value="1"/>
</dbReference>
<dbReference type="Pfam" id="PF03808">
    <property type="entry name" value="Glyco_tran_WecG"/>
    <property type="match status" value="1"/>
</dbReference>
<dbReference type="HOGENOM" id="CLU_063203_1_0_5"/>
<dbReference type="eggNOG" id="COG1922">
    <property type="taxonomic scope" value="Bacteria"/>
</dbReference>
<organism evidence="4 5">
    <name type="scientific">Fulvimarina pelagi HTCC2506</name>
    <dbReference type="NCBI Taxonomy" id="314231"/>
    <lineage>
        <taxon>Bacteria</taxon>
        <taxon>Pseudomonadati</taxon>
        <taxon>Pseudomonadota</taxon>
        <taxon>Alphaproteobacteria</taxon>
        <taxon>Hyphomicrobiales</taxon>
        <taxon>Aurantimonadaceae</taxon>
        <taxon>Fulvimarina</taxon>
    </lineage>
</organism>
<comment type="caution">
    <text evidence="4">The sequence shown here is derived from an EMBL/GenBank/DDBJ whole genome shotgun (WGS) entry which is preliminary data.</text>
</comment>
<dbReference type="Proteomes" id="UP000004310">
    <property type="component" value="Unassembled WGS sequence"/>
</dbReference>
<keyword evidence="5" id="KW-1185">Reference proteome</keyword>
<evidence type="ECO:0000256" key="3">
    <source>
        <dbReference type="SAM" id="MobiDB-lite"/>
    </source>
</evidence>
<dbReference type="EMBL" id="AATP01000001">
    <property type="protein sequence ID" value="EAU43219.1"/>
    <property type="molecule type" value="Genomic_DNA"/>
</dbReference>